<evidence type="ECO:0000313" key="8">
    <source>
        <dbReference type="Proteomes" id="UP000266188"/>
    </source>
</evidence>
<dbReference type="GO" id="GO:0005737">
    <property type="term" value="C:cytoplasm"/>
    <property type="evidence" value="ECO:0007669"/>
    <property type="project" value="TreeGrafter"/>
</dbReference>
<evidence type="ECO:0000256" key="1">
    <source>
        <dbReference type="ARBA" id="ARBA00012527"/>
    </source>
</evidence>
<keyword evidence="8" id="KW-1185">Reference proteome</keyword>
<dbReference type="PANTHER" id="PTHR31126:SF48">
    <property type="entry name" value="INOSITOL PHOSPHATASE SIW14"/>
    <property type="match status" value="1"/>
</dbReference>
<gene>
    <name evidence="7" type="ORF">PHISCL_03509</name>
</gene>
<feature type="domain" description="Tyrosine-protein phosphatase" evidence="6">
    <location>
        <begin position="40"/>
        <end position="206"/>
    </location>
</feature>
<comment type="similarity">
    <text evidence="3">Belongs to the protein-tyrosine phosphatase family. Atypical dual-specificity phosphatase Siw14-like subfamily.</text>
</comment>
<dbReference type="InterPro" id="IPR020422">
    <property type="entry name" value="TYR_PHOSPHATASE_DUAL_dom"/>
</dbReference>
<organism evidence="7 8">
    <name type="scientific">Aspergillus sclerotialis</name>
    <dbReference type="NCBI Taxonomy" id="2070753"/>
    <lineage>
        <taxon>Eukaryota</taxon>
        <taxon>Fungi</taxon>
        <taxon>Dikarya</taxon>
        <taxon>Ascomycota</taxon>
        <taxon>Pezizomycotina</taxon>
        <taxon>Eurotiomycetes</taxon>
        <taxon>Eurotiomycetidae</taxon>
        <taxon>Eurotiales</taxon>
        <taxon>Aspergillaceae</taxon>
        <taxon>Aspergillus</taxon>
        <taxon>Aspergillus subgen. Polypaecilum</taxon>
    </lineage>
</organism>
<evidence type="ECO:0000259" key="6">
    <source>
        <dbReference type="PROSITE" id="PS50054"/>
    </source>
</evidence>
<dbReference type="InterPro" id="IPR029021">
    <property type="entry name" value="Prot-tyrosine_phosphatase-like"/>
</dbReference>
<evidence type="ECO:0000256" key="4">
    <source>
        <dbReference type="ARBA" id="ARBA00047342"/>
    </source>
</evidence>
<dbReference type="Pfam" id="PF03162">
    <property type="entry name" value="Y_phosphatase2"/>
    <property type="match status" value="2"/>
</dbReference>
<evidence type="ECO:0000256" key="5">
    <source>
        <dbReference type="ARBA" id="ARBA00047927"/>
    </source>
</evidence>
<dbReference type="Proteomes" id="UP000266188">
    <property type="component" value="Unassembled WGS sequence"/>
</dbReference>
<evidence type="ECO:0000256" key="3">
    <source>
        <dbReference type="ARBA" id="ARBA00044949"/>
    </source>
</evidence>
<dbReference type="AlphaFoldDB" id="A0A3A3A1X7"/>
<dbReference type="PROSITE" id="PS50054">
    <property type="entry name" value="TYR_PHOSPHATASE_DUAL"/>
    <property type="match status" value="1"/>
</dbReference>
<name>A0A3A3A1X7_9EURO</name>
<dbReference type="InterPro" id="IPR016130">
    <property type="entry name" value="Tyr_Pase_AS"/>
</dbReference>
<dbReference type="PANTHER" id="PTHR31126">
    <property type="entry name" value="TYROSINE-PROTEIN PHOSPHATASE"/>
    <property type="match status" value="1"/>
</dbReference>
<accession>A0A3A3A1X7</accession>
<comment type="catalytic activity">
    <reaction evidence="4">
        <text>5-diphospho-1D-myo-inositol 1,2,3,4,6-pentakisphosphate + H2O = 1D-myo-inositol hexakisphosphate + phosphate + H(+)</text>
        <dbReference type="Rhea" id="RHEA:22384"/>
        <dbReference type="ChEBI" id="CHEBI:15377"/>
        <dbReference type="ChEBI" id="CHEBI:15378"/>
        <dbReference type="ChEBI" id="CHEBI:43474"/>
        <dbReference type="ChEBI" id="CHEBI:58130"/>
        <dbReference type="ChEBI" id="CHEBI:58628"/>
        <dbReference type="EC" id="3.6.1.52"/>
    </reaction>
    <physiologicalReaction direction="left-to-right" evidence="4">
        <dbReference type="Rhea" id="RHEA:22385"/>
    </physiologicalReaction>
</comment>
<keyword evidence="2" id="KW-0378">Hydrolase</keyword>
<dbReference type="PROSITE" id="PS00383">
    <property type="entry name" value="TYR_PHOSPHATASE_1"/>
    <property type="match status" value="1"/>
</dbReference>
<protein>
    <recommendedName>
        <fullName evidence="1">diphosphoinositol-polyphosphate diphosphatase</fullName>
        <ecNumber evidence="1">3.6.1.52</ecNumber>
    </recommendedName>
</protein>
<dbReference type="EMBL" id="MVGC01000092">
    <property type="protein sequence ID" value="RJE24135.1"/>
    <property type="molecule type" value="Genomic_DNA"/>
</dbReference>
<sequence length="237" mass="27056">MALPLIQNTSSNSLKSLAEDGHVKGSPKDKTDKQLELPINFGEVVKGVYRSSFPHPRNFPALKKLRLKTIMYIFLQSVTRTQLTEQDSTLVDEPYTYAHEEFIRENNITHHRILVQAHKDPKTRNPDTVFNSILQIILNPANHPILVHCNKGKHRTGCTVACFRKTQKWPMSDIIAEYRKYSFPKSRDLDERFIFEFDISNIARLAEEVNASAWGLSDLAKSQLRAPSSVFDAAGMF</sequence>
<comment type="catalytic activity">
    <reaction evidence="5">
        <text>1,5-bis(diphospho)-1D-myo-inositol 2,3,4,6-tetrakisphosphate + H2O = 1-diphospho-1D-myo-inositol 2,3,4,5,6-pentakisphosphate + phosphate + 2 H(+)</text>
        <dbReference type="Rhea" id="RHEA:79699"/>
        <dbReference type="ChEBI" id="CHEBI:15377"/>
        <dbReference type="ChEBI" id="CHEBI:15378"/>
        <dbReference type="ChEBI" id="CHEBI:43474"/>
        <dbReference type="ChEBI" id="CHEBI:74946"/>
        <dbReference type="ChEBI" id="CHEBI:77983"/>
        <dbReference type="EC" id="3.6.1.52"/>
    </reaction>
    <physiologicalReaction direction="left-to-right" evidence="5">
        <dbReference type="Rhea" id="RHEA:79700"/>
    </physiologicalReaction>
</comment>
<reference evidence="8" key="1">
    <citation type="submission" date="2017-02" db="EMBL/GenBank/DDBJ databases">
        <authorList>
            <person name="Tafer H."/>
            <person name="Lopandic K."/>
        </authorList>
    </citation>
    <scope>NUCLEOTIDE SEQUENCE [LARGE SCALE GENOMIC DNA]</scope>
    <source>
        <strain evidence="8">CBS 366.77</strain>
    </source>
</reference>
<evidence type="ECO:0000256" key="2">
    <source>
        <dbReference type="ARBA" id="ARBA00022801"/>
    </source>
</evidence>
<dbReference type="Gene3D" id="3.90.190.10">
    <property type="entry name" value="Protein tyrosine phosphatase superfamily"/>
    <property type="match status" value="1"/>
</dbReference>
<dbReference type="EC" id="3.6.1.52" evidence="1"/>
<dbReference type="GO" id="GO:0052840">
    <property type="term" value="F:inositol diphosphate tetrakisphosphate diphosphatase activity"/>
    <property type="evidence" value="ECO:0007669"/>
    <property type="project" value="TreeGrafter"/>
</dbReference>
<dbReference type="SUPFAM" id="SSF52799">
    <property type="entry name" value="(Phosphotyrosine protein) phosphatases II"/>
    <property type="match status" value="1"/>
</dbReference>
<proteinExistence type="inferred from homology"/>
<dbReference type="OrthoDB" id="6375174at2759"/>
<evidence type="ECO:0000313" key="7">
    <source>
        <dbReference type="EMBL" id="RJE24135.1"/>
    </source>
</evidence>
<dbReference type="InterPro" id="IPR004861">
    <property type="entry name" value="Siw14-like"/>
</dbReference>
<dbReference type="GO" id="GO:0016791">
    <property type="term" value="F:phosphatase activity"/>
    <property type="evidence" value="ECO:0007669"/>
    <property type="project" value="TreeGrafter"/>
</dbReference>
<comment type="caution">
    <text evidence="7">The sequence shown here is derived from an EMBL/GenBank/DDBJ whole genome shotgun (WGS) entry which is preliminary data.</text>
</comment>
<dbReference type="STRING" id="2070753.A0A3A3A1X7"/>